<dbReference type="PROSITE" id="PS51257">
    <property type="entry name" value="PROKAR_LIPOPROTEIN"/>
    <property type="match status" value="1"/>
</dbReference>
<feature type="chain" id="PRO_5037663459" description="Lipoprotein" evidence="1">
    <location>
        <begin position="26"/>
        <end position="194"/>
    </location>
</feature>
<keyword evidence="1" id="KW-0732">Signal</keyword>
<keyword evidence="3" id="KW-1185">Reference proteome</keyword>
<sequence length="194" mass="21554">MKKFSNLSLLSLVLLLLITSCGTDAPENNKFKIKNPTQVRAGGAADNNSEAFTLELNFDGQMISLKTDDIIDVSKKTSAENQDAMDVMSINQNLMGAEKEAQLLDVNFTMSDEPVDNGMFIFGIETEDAKDLILEMRDEEGFALVANNKFEIIEGNNYKALNVSSLDNGIYNFRLKDETGKELNRQINIAKNTQ</sequence>
<proteinExistence type="predicted"/>
<feature type="signal peptide" evidence="1">
    <location>
        <begin position="1"/>
        <end position="25"/>
    </location>
</feature>
<accession>A0A915YB80</accession>
<name>A0A915YB80_9BACT</name>
<evidence type="ECO:0000313" key="2">
    <source>
        <dbReference type="EMBL" id="BDS09878.1"/>
    </source>
</evidence>
<organism evidence="2 3">
    <name type="scientific">Aureispira anguillae</name>
    <dbReference type="NCBI Taxonomy" id="2864201"/>
    <lineage>
        <taxon>Bacteria</taxon>
        <taxon>Pseudomonadati</taxon>
        <taxon>Bacteroidota</taxon>
        <taxon>Saprospiria</taxon>
        <taxon>Saprospirales</taxon>
        <taxon>Saprospiraceae</taxon>
        <taxon>Aureispira</taxon>
    </lineage>
</organism>
<evidence type="ECO:0008006" key="4">
    <source>
        <dbReference type="Google" id="ProtNLM"/>
    </source>
</evidence>
<reference evidence="2" key="1">
    <citation type="submission" date="2022-09" db="EMBL/GenBank/DDBJ databases">
        <title>Aureispira anguillicida sp. nov., isolated from Leptocephalus of Japanese eel Anguilla japonica.</title>
        <authorList>
            <person name="Yuasa K."/>
            <person name="Mekata T."/>
            <person name="Ikunari K."/>
        </authorList>
    </citation>
    <scope>NUCLEOTIDE SEQUENCE</scope>
    <source>
        <strain evidence="2">EL160426</strain>
    </source>
</reference>
<protein>
    <recommendedName>
        <fullName evidence="4">Lipoprotein</fullName>
    </recommendedName>
</protein>
<evidence type="ECO:0000256" key="1">
    <source>
        <dbReference type="SAM" id="SignalP"/>
    </source>
</evidence>
<dbReference type="Proteomes" id="UP001060919">
    <property type="component" value="Chromosome"/>
</dbReference>
<dbReference type="RefSeq" id="WP_264791231.1">
    <property type="nucleotide sequence ID" value="NZ_AP026867.1"/>
</dbReference>
<dbReference type="KEGG" id="aup:AsAng_0005830"/>
<dbReference type="EMBL" id="AP026867">
    <property type="protein sequence ID" value="BDS09878.1"/>
    <property type="molecule type" value="Genomic_DNA"/>
</dbReference>
<dbReference type="AlphaFoldDB" id="A0A915YB80"/>
<gene>
    <name evidence="2" type="ORF">AsAng_0005830</name>
</gene>
<evidence type="ECO:0000313" key="3">
    <source>
        <dbReference type="Proteomes" id="UP001060919"/>
    </source>
</evidence>